<keyword evidence="2" id="KW-0328">Glycosyltransferase</keyword>
<feature type="domain" description="Starch synthase catalytic" evidence="6">
    <location>
        <begin position="40"/>
        <end position="196"/>
    </location>
</feature>
<evidence type="ECO:0000313" key="9">
    <source>
        <dbReference type="Proteomes" id="UP000012960"/>
    </source>
</evidence>
<evidence type="ECO:0000256" key="2">
    <source>
        <dbReference type="ARBA" id="ARBA00022676"/>
    </source>
</evidence>
<name>A0A804HVC1_MUSAM</name>
<feature type="region of interest" description="Disordered" evidence="5">
    <location>
        <begin position="1"/>
        <end position="32"/>
    </location>
</feature>
<keyword evidence="9" id="KW-1185">Reference proteome</keyword>
<keyword evidence="3" id="KW-0808">Transferase</keyword>
<dbReference type="PANTHER" id="PTHR45825">
    <property type="entry name" value="GRANULE-BOUND STARCH SYNTHASE 1, CHLOROPLASTIC/AMYLOPLASTIC"/>
    <property type="match status" value="1"/>
</dbReference>
<dbReference type="Gene3D" id="3.40.50.2000">
    <property type="entry name" value="Glycogen Phosphorylase B"/>
    <property type="match status" value="1"/>
</dbReference>
<evidence type="ECO:0000259" key="6">
    <source>
        <dbReference type="Pfam" id="PF08323"/>
    </source>
</evidence>
<organism evidence="8 9">
    <name type="scientific">Musa acuminata subsp. malaccensis</name>
    <name type="common">Wild banana</name>
    <name type="synonym">Musa malaccensis</name>
    <dbReference type="NCBI Taxonomy" id="214687"/>
    <lineage>
        <taxon>Eukaryota</taxon>
        <taxon>Viridiplantae</taxon>
        <taxon>Streptophyta</taxon>
        <taxon>Embryophyta</taxon>
        <taxon>Tracheophyta</taxon>
        <taxon>Spermatophyta</taxon>
        <taxon>Magnoliopsida</taxon>
        <taxon>Liliopsida</taxon>
        <taxon>Zingiberales</taxon>
        <taxon>Musaceae</taxon>
        <taxon>Musa</taxon>
    </lineage>
</organism>
<dbReference type="GO" id="GO:0016757">
    <property type="term" value="F:glycosyltransferase activity"/>
    <property type="evidence" value="ECO:0007669"/>
    <property type="project" value="UniProtKB-KW"/>
</dbReference>
<dbReference type="Proteomes" id="UP000012960">
    <property type="component" value="Unplaced"/>
</dbReference>
<dbReference type="InParanoid" id="A0A804HVC1"/>
<evidence type="ECO:0000256" key="3">
    <source>
        <dbReference type="ARBA" id="ARBA00022679"/>
    </source>
</evidence>
<evidence type="ECO:0000313" key="7">
    <source>
        <dbReference type="EMBL" id="CAG1859842.1"/>
    </source>
</evidence>
<dbReference type="EnsemblPlants" id="Ma01_t17760.1">
    <property type="protein sequence ID" value="Ma01_p17760.1"/>
    <property type="gene ID" value="Ma01_g17760"/>
</dbReference>
<gene>
    <name evidence="7" type="ORF">GSMUA_301370.1</name>
</gene>
<evidence type="ECO:0000256" key="4">
    <source>
        <dbReference type="ARBA" id="ARBA00022922"/>
    </source>
</evidence>
<reference evidence="8" key="2">
    <citation type="submission" date="2021-05" db="UniProtKB">
        <authorList>
            <consortium name="EnsemblPlants"/>
        </authorList>
    </citation>
    <scope>IDENTIFICATION</scope>
    <source>
        <strain evidence="8">subsp. malaccensis</strain>
    </source>
</reference>
<dbReference type="GO" id="GO:0019252">
    <property type="term" value="P:starch biosynthetic process"/>
    <property type="evidence" value="ECO:0007669"/>
    <property type="project" value="UniProtKB-UniPathway"/>
</dbReference>
<sequence length="198" mass="21956">MEDENLEVSAVTNIQALDEQQEESPKERILDSSNPNAMNVIVVAAECGLGDVVGELPKALARRGHRVMVFDPYGNYAEPKGVGVLEKVQGLGGYILSQAYIDCVDFDFIDSQTFTKMHRFYYHEPLASIINSAKMNYSFLLFQVPLHVPCGVRCGDGNLGFIANDWHTSLLPVYSKASYRDIGLMKYAPSLFVIHSSS</sequence>
<dbReference type="EMBL" id="HG996466">
    <property type="protein sequence ID" value="CAG1859842.1"/>
    <property type="molecule type" value="Genomic_DNA"/>
</dbReference>
<reference evidence="7" key="1">
    <citation type="submission" date="2021-03" db="EMBL/GenBank/DDBJ databases">
        <authorList>
            <consortium name="Genoscope - CEA"/>
            <person name="William W."/>
        </authorList>
    </citation>
    <scope>NUCLEOTIDE SEQUENCE</scope>
    <source>
        <strain evidence="7">Doubled-haploid Pahang</strain>
    </source>
</reference>
<comment type="pathway">
    <text evidence="1">Glycan biosynthesis; starch biosynthesis.</text>
</comment>
<accession>A0A804HVC1</accession>
<dbReference type="PANTHER" id="PTHR45825:SF2">
    <property type="entry name" value="STARCH SYNTHASE 2, CHLOROPLASTIC_AMYLOPLASTIC"/>
    <property type="match status" value="1"/>
</dbReference>
<evidence type="ECO:0000256" key="1">
    <source>
        <dbReference type="ARBA" id="ARBA00004727"/>
    </source>
</evidence>
<keyword evidence="4" id="KW-0750">Starch biosynthesis</keyword>
<evidence type="ECO:0000313" key="8">
    <source>
        <dbReference type="EnsemblPlants" id="Ma01_p17760.1"/>
    </source>
</evidence>
<dbReference type="UniPathway" id="UPA00152"/>
<protein>
    <submittedName>
        <fullName evidence="7">(wild Malaysian banana) hypothetical protein</fullName>
    </submittedName>
</protein>
<evidence type="ECO:0000256" key="5">
    <source>
        <dbReference type="SAM" id="MobiDB-lite"/>
    </source>
</evidence>
<dbReference type="InterPro" id="IPR013534">
    <property type="entry name" value="Starch_synth_cat_dom"/>
</dbReference>
<proteinExistence type="predicted"/>
<dbReference type="SUPFAM" id="SSF53756">
    <property type="entry name" value="UDP-Glycosyltransferase/glycogen phosphorylase"/>
    <property type="match status" value="1"/>
</dbReference>
<dbReference type="Pfam" id="PF08323">
    <property type="entry name" value="Glyco_transf_5"/>
    <property type="match status" value="1"/>
</dbReference>
<dbReference type="AlphaFoldDB" id="A0A804HVC1"/>
<dbReference type="Gramene" id="Ma01_t17760.1">
    <property type="protein sequence ID" value="Ma01_p17760.1"/>
    <property type="gene ID" value="Ma01_g17760"/>
</dbReference>